<name>A0A5B9QEC5_9BACT</name>
<evidence type="ECO:0000313" key="2">
    <source>
        <dbReference type="EMBL" id="QEG37304.1"/>
    </source>
</evidence>
<feature type="transmembrane region" description="Helical" evidence="1">
    <location>
        <begin position="38"/>
        <end position="59"/>
    </location>
</feature>
<accession>A0A5B9QEC5</accession>
<keyword evidence="1" id="KW-0472">Membrane</keyword>
<keyword evidence="1" id="KW-0812">Transmembrane</keyword>
<dbReference type="EMBL" id="CP042913">
    <property type="protein sequence ID" value="QEG37304.1"/>
    <property type="molecule type" value="Genomic_DNA"/>
</dbReference>
<dbReference type="Proteomes" id="UP000323917">
    <property type="component" value="Chromosome"/>
</dbReference>
<protein>
    <submittedName>
        <fullName evidence="2">Uncharacterized protein</fullName>
    </submittedName>
</protein>
<reference evidence="2 3" key="1">
    <citation type="submission" date="2019-08" db="EMBL/GenBank/DDBJ databases">
        <title>Deep-cultivation of Planctomycetes and their phenomic and genomic characterization uncovers novel biology.</title>
        <authorList>
            <person name="Wiegand S."/>
            <person name="Jogler M."/>
            <person name="Boedeker C."/>
            <person name="Pinto D."/>
            <person name="Vollmers J."/>
            <person name="Rivas-Marin E."/>
            <person name="Kohn T."/>
            <person name="Peeters S.H."/>
            <person name="Heuer A."/>
            <person name="Rast P."/>
            <person name="Oberbeckmann S."/>
            <person name="Bunk B."/>
            <person name="Jeske O."/>
            <person name="Meyerdierks A."/>
            <person name="Storesund J.E."/>
            <person name="Kallscheuer N."/>
            <person name="Luecker S."/>
            <person name="Lage O.M."/>
            <person name="Pohl T."/>
            <person name="Merkel B.J."/>
            <person name="Hornburger P."/>
            <person name="Mueller R.-W."/>
            <person name="Bruemmer F."/>
            <person name="Labrenz M."/>
            <person name="Spormann A.M."/>
            <person name="Op den Camp H."/>
            <person name="Overmann J."/>
            <person name="Amann R."/>
            <person name="Jetten M.S.M."/>
            <person name="Mascher T."/>
            <person name="Medema M.H."/>
            <person name="Devos D.P."/>
            <person name="Kaster A.-K."/>
            <person name="Ovreas L."/>
            <person name="Rohde M."/>
            <person name="Galperin M.Y."/>
            <person name="Jogler C."/>
        </authorList>
    </citation>
    <scope>NUCLEOTIDE SEQUENCE [LARGE SCALE GENOMIC DNA]</scope>
    <source>
        <strain evidence="2 3">Pr1d</strain>
    </source>
</reference>
<evidence type="ECO:0000313" key="3">
    <source>
        <dbReference type="Proteomes" id="UP000323917"/>
    </source>
</evidence>
<evidence type="ECO:0000256" key="1">
    <source>
        <dbReference type="SAM" id="Phobius"/>
    </source>
</evidence>
<dbReference type="KEGG" id="bgok:Pr1d_46450"/>
<keyword evidence="3" id="KW-1185">Reference proteome</keyword>
<keyword evidence="1" id="KW-1133">Transmembrane helix</keyword>
<dbReference type="AlphaFoldDB" id="A0A5B9QEC5"/>
<proteinExistence type="predicted"/>
<sequence>MRCSYCGKPGLVEGKEVCPHCGSNNPTPETLGNLAESVIRIFVGTILGLALLFALLFFIGRN</sequence>
<organism evidence="2 3">
    <name type="scientific">Bythopirellula goksoeyrii</name>
    <dbReference type="NCBI Taxonomy" id="1400387"/>
    <lineage>
        <taxon>Bacteria</taxon>
        <taxon>Pseudomonadati</taxon>
        <taxon>Planctomycetota</taxon>
        <taxon>Planctomycetia</taxon>
        <taxon>Pirellulales</taxon>
        <taxon>Lacipirellulaceae</taxon>
        <taxon>Bythopirellula</taxon>
    </lineage>
</organism>
<gene>
    <name evidence="2" type="ORF">Pr1d_46450</name>
</gene>